<keyword evidence="3" id="KW-1185">Reference proteome</keyword>
<dbReference type="VEuPathDB" id="FungiDB:Z520_07805"/>
<feature type="compositionally biased region" description="Low complexity" evidence="1">
    <location>
        <begin position="13"/>
        <end position="24"/>
    </location>
</feature>
<organism evidence="2 3">
    <name type="scientific">Fonsecaea multimorphosa CBS 102226</name>
    <dbReference type="NCBI Taxonomy" id="1442371"/>
    <lineage>
        <taxon>Eukaryota</taxon>
        <taxon>Fungi</taxon>
        <taxon>Dikarya</taxon>
        <taxon>Ascomycota</taxon>
        <taxon>Pezizomycotina</taxon>
        <taxon>Eurotiomycetes</taxon>
        <taxon>Chaetothyriomycetidae</taxon>
        <taxon>Chaetothyriales</taxon>
        <taxon>Herpotrichiellaceae</taxon>
        <taxon>Fonsecaea</taxon>
    </lineage>
</organism>
<dbReference type="EMBL" id="KN848077">
    <property type="protein sequence ID" value="KIX96539.1"/>
    <property type="molecule type" value="Genomic_DNA"/>
</dbReference>
<protein>
    <recommendedName>
        <fullName evidence="4">Lipocalin-like domain-containing protein</fullName>
    </recommendedName>
</protein>
<evidence type="ECO:0008006" key="4">
    <source>
        <dbReference type="Google" id="ProtNLM"/>
    </source>
</evidence>
<dbReference type="AlphaFoldDB" id="A0A0D2K0P5"/>
<evidence type="ECO:0000256" key="1">
    <source>
        <dbReference type="SAM" id="MobiDB-lite"/>
    </source>
</evidence>
<dbReference type="GeneID" id="27713551"/>
<dbReference type="RefSeq" id="XP_016630662.1">
    <property type="nucleotide sequence ID" value="XM_016778302.1"/>
</dbReference>
<proteinExistence type="predicted"/>
<evidence type="ECO:0000313" key="3">
    <source>
        <dbReference type="Proteomes" id="UP000053411"/>
    </source>
</evidence>
<reference evidence="2 3" key="1">
    <citation type="submission" date="2015-01" db="EMBL/GenBank/DDBJ databases">
        <title>The Genome Sequence of Fonsecaea multimorphosa CBS 102226.</title>
        <authorList>
            <consortium name="The Broad Institute Genomics Platform"/>
            <person name="Cuomo C."/>
            <person name="de Hoog S."/>
            <person name="Gorbushina A."/>
            <person name="Stielow B."/>
            <person name="Teixiera M."/>
            <person name="Abouelleil A."/>
            <person name="Chapman S.B."/>
            <person name="Priest M."/>
            <person name="Young S.K."/>
            <person name="Wortman J."/>
            <person name="Nusbaum C."/>
            <person name="Birren B."/>
        </authorList>
    </citation>
    <scope>NUCLEOTIDE SEQUENCE [LARGE SCALE GENOMIC DNA]</scope>
    <source>
        <strain evidence="2 3">CBS 102226</strain>
    </source>
</reference>
<sequence length="184" mass="21015">MTIAQRTGLNFRPPSTTPAADPSSFESPHVSFLQGTWNVTHSTLPMWKNNRNVTITYTSLPENAEHLDDLVEYQPLKNDKHKRVEGIDTPDAHTKAAYNWRGKGLLKVASSHWEILGYGEEEGGWVVTYFEKTLFTPAGIDIYARRRGGVSEELLEQIKNEIRAIKHHHIQKLADQLFAIKHNW</sequence>
<name>A0A0D2K0P5_9EURO</name>
<accession>A0A0D2K0P5</accession>
<dbReference type="Proteomes" id="UP000053411">
    <property type="component" value="Unassembled WGS sequence"/>
</dbReference>
<feature type="region of interest" description="Disordered" evidence="1">
    <location>
        <begin position="1"/>
        <end position="27"/>
    </location>
</feature>
<dbReference type="OrthoDB" id="9975758at2759"/>
<dbReference type="STRING" id="1442371.A0A0D2K0P5"/>
<gene>
    <name evidence="2" type="ORF">Z520_07805</name>
</gene>
<evidence type="ECO:0000313" key="2">
    <source>
        <dbReference type="EMBL" id="KIX96539.1"/>
    </source>
</evidence>